<gene>
    <name evidence="2" type="ORF">GNB55_004517</name>
</gene>
<organism evidence="2">
    <name type="scientific">Salmonella enterica subsp. enterica serovar Miami</name>
    <dbReference type="NCBI Taxonomy" id="286780"/>
    <lineage>
        <taxon>Bacteria</taxon>
        <taxon>Pseudomonadati</taxon>
        <taxon>Pseudomonadota</taxon>
        <taxon>Gammaproteobacteria</taxon>
        <taxon>Enterobacterales</taxon>
        <taxon>Enterobacteriaceae</taxon>
        <taxon>Salmonella</taxon>
    </lineage>
</organism>
<sequence>MAGPKKRAPHPAGYARTTPKQSNHDGCRLPDGLSVWQDEPLYLLVARWCRMQQGWVGRKEIALAFQITERRASFQISYLTRKPELIRCGVRRVRNEGAPNSSYEVWVHDVYVPGGATAKAADPAVRKPAGSSRRRVGNADSSVRDLLSQLWPKPRREEDK</sequence>
<feature type="region of interest" description="Disordered" evidence="1">
    <location>
        <begin position="117"/>
        <end position="160"/>
    </location>
</feature>
<dbReference type="AlphaFoldDB" id="A0A753AIC5"/>
<dbReference type="Gene3D" id="1.10.10.10">
    <property type="entry name" value="Winged helix-like DNA-binding domain superfamily/Winged helix DNA-binding domain"/>
    <property type="match status" value="1"/>
</dbReference>
<name>A0A753AIC5_SALET</name>
<dbReference type="InterPro" id="IPR036388">
    <property type="entry name" value="WH-like_DNA-bd_sf"/>
</dbReference>
<evidence type="ECO:0000256" key="1">
    <source>
        <dbReference type="SAM" id="MobiDB-lite"/>
    </source>
</evidence>
<reference evidence="2" key="2">
    <citation type="submission" date="2018-07" db="EMBL/GenBank/DDBJ databases">
        <authorList>
            <consortium name="NCBI Pathogen Detection Project"/>
        </authorList>
    </citation>
    <scope>NUCLEOTIDE SEQUENCE</scope>
    <source>
        <strain evidence="2">CDC 4648/53</strain>
    </source>
</reference>
<dbReference type="Pfam" id="PF07180">
    <property type="entry name" value="CaiF_GrlA"/>
    <property type="match status" value="1"/>
</dbReference>
<dbReference type="InterPro" id="IPR020357">
    <property type="entry name" value="Tscrpt_reg_CaiF/GrlA"/>
</dbReference>
<protein>
    <submittedName>
        <fullName evidence="2">CaiF/GrlA family transcriptional regulator</fullName>
    </submittedName>
</protein>
<proteinExistence type="predicted"/>
<dbReference type="GO" id="GO:0006351">
    <property type="term" value="P:DNA-templated transcription"/>
    <property type="evidence" value="ECO:0007669"/>
    <property type="project" value="InterPro"/>
</dbReference>
<dbReference type="EMBL" id="DAAWHV010000043">
    <property type="protein sequence ID" value="HAF7953091.1"/>
    <property type="molecule type" value="Genomic_DNA"/>
</dbReference>
<feature type="region of interest" description="Disordered" evidence="1">
    <location>
        <begin position="1"/>
        <end position="25"/>
    </location>
</feature>
<comment type="caution">
    <text evidence="2">The sequence shown here is derived from an EMBL/GenBank/DDBJ whole genome shotgun (WGS) entry which is preliminary data.</text>
</comment>
<evidence type="ECO:0000313" key="2">
    <source>
        <dbReference type="EMBL" id="HAF7953091.1"/>
    </source>
</evidence>
<dbReference type="RefSeq" id="WP_023219632.1">
    <property type="nucleotide sequence ID" value="NZ_MYGF01000036.1"/>
</dbReference>
<reference evidence="2" key="1">
    <citation type="journal article" date="2018" name="Genome Biol.">
        <title>SKESA: strategic k-mer extension for scrupulous assemblies.</title>
        <authorList>
            <person name="Souvorov A."/>
            <person name="Agarwala R."/>
            <person name="Lipman D.J."/>
        </authorList>
    </citation>
    <scope>NUCLEOTIDE SEQUENCE</scope>
    <source>
        <strain evidence="2">CDC 4648/53</strain>
    </source>
</reference>
<accession>A0A753AIC5</accession>